<accession>A0ABS8VRV0</accession>
<name>A0ABS8VRV0_9PROT</name>
<evidence type="ECO:0000313" key="1">
    <source>
        <dbReference type="EMBL" id="MCE0742426.1"/>
    </source>
</evidence>
<evidence type="ECO:0000313" key="2">
    <source>
        <dbReference type="Proteomes" id="UP001521074"/>
    </source>
</evidence>
<dbReference type="Proteomes" id="UP001521074">
    <property type="component" value="Unassembled WGS sequence"/>
</dbReference>
<reference evidence="1 2" key="1">
    <citation type="submission" date="2021-12" db="EMBL/GenBank/DDBJ databases">
        <title>Genome sequence of Acetobacter sicerae DmPark20a_162.</title>
        <authorList>
            <person name="Chaston J.M."/>
        </authorList>
    </citation>
    <scope>NUCLEOTIDE SEQUENCE [LARGE SCALE GENOMIC DNA]</scope>
    <source>
        <strain evidence="1 2">DmPark20a_162</strain>
    </source>
</reference>
<dbReference type="EMBL" id="JAJSOJ010000002">
    <property type="protein sequence ID" value="MCE0742426.1"/>
    <property type="molecule type" value="Genomic_DNA"/>
</dbReference>
<comment type="caution">
    <text evidence="1">The sequence shown here is derived from an EMBL/GenBank/DDBJ whole genome shotgun (WGS) entry which is preliminary data.</text>
</comment>
<protein>
    <submittedName>
        <fullName evidence="1">Uncharacterized protein</fullName>
    </submittedName>
</protein>
<keyword evidence="2" id="KW-1185">Reference proteome</keyword>
<dbReference type="RefSeq" id="WP_232876041.1">
    <property type="nucleotide sequence ID" value="NZ_JAJSOJ010000002.1"/>
</dbReference>
<proteinExistence type="predicted"/>
<organism evidence="1 2">
    <name type="scientific">Acetobacter sicerae</name>
    <dbReference type="NCBI Taxonomy" id="85325"/>
    <lineage>
        <taxon>Bacteria</taxon>
        <taxon>Pseudomonadati</taxon>
        <taxon>Pseudomonadota</taxon>
        <taxon>Alphaproteobacteria</taxon>
        <taxon>Acetobacterales</taxon>
        <taxon>Acetobacteraceae</taxon>
        <taxon>Acetobacter</taxon>
    </lineage>
</organism>
<gene>
    <name evidence="1" type="ORF">LWC05_00735</name>
</gene>
<sequence length="244" mass="26985">MAFGYHTASEIASPFADPTLLAPEAVKCLWVRPVSDDQKNHVPTVIFQDGTHHPLAPCLNEMDARRTCLKIGTAHDWPVWDKRLTGNGSFLETEKNLCTLSSEDRLVVDGQYCLTMQGLGRLLANIVHAEEWPLGEAVSKITDQIVRFFDMVKEQTSLAGAGMEDAMQSTIDAGFEQLCALYPDDPEDSGGAYQEEQKTPLQTVPDDAVLILVTDGETLLSCQPFLLFDQCLALVRNSRRSVWA</sequence>